<dbReference type="AlphaFoldDB" id="A0AAU7M3R6"/>
<evidence type="ECO:0000256" key="1">
    <source>
        <dbReference type="SAM" id="Phobius"/>
    </source>
</evidence>
<protein>
    <recommendedName>
        <fullName evidence="4">Integral membrane protein</fullName>
    </recommendedName>
</protein>
<feature type="transmembrane region" description="Helical" evidence="1">
    <location>
        <begin position="97"/>
        <end position="123"/>
    </location>
</feature>
<feature type="transmembrane region" description="Helical" evidence="1">
    <location>
        <begin position="166"/>
        <end position="188"/>
    </location>
</feature>
<keyword evidence="1" id="KW-1133">Transmembrane helix</keyword>
<proteinExistence type="predicted"/>
<evidence type="ECO:0000313" key="2">
    <source>
        <dbReference type="EMBL" id="XBP92082.1"/>
    </source>
</evidence>
<name>A0AAU7M3R6_9ACTN</name>
<sequence length="281" mass="29397">MNADPRLVRALVACYPARWRRRYGEEYAQLLCDLRVHRRPLLVLDSLRGAVRAYGGALMDTQSPITVLVWAAGLFTLAGIGFAKLAEDVTDRAGGGYALLVAAAAATLLSSTAAATPSVITLLRRRDTSAGKYAAVPVIGAVVWYGMARLAMALSSGHEVHSVANVTAFALIASTGIAVVFSTAWAVAAALRRAPVAASIGRFARLRPVAMMSAAAGMGITTVAALIWGVQVRASEPAGWNRHHGLVATPFAPSWVVAVVAFAAATALAVLASRRELAARR</sequence>
<reference evidence="2" key="1">
    <citation type="submission" date="2024-01" db="EMBL/GenBank/DDBJ databases">
        <title>The genome sequence of Micromonospora mangrovi CCTCC AA 2012012.</title>
        <authorList>
            <person name="Gao J."/>
        </authorList>
    </citation>
    <scope>NUCLEOTIDE SEQUENCE</scope>
    <source>
        <strain evidence="2">CCTCC AA 2012012</strain>
    </source>
</reference>
<keyword evidence="1" id="KW-0472">Membrane</keyword>
<dbReference type="EMBL" id="CP157762">
    <property type="protein sequence ID" value="XBP92082.1"/>
    <property type="molecule type" value="Genomic_DNA"/>
</dbReference>
<feature type="transmembrane region" description="Helical" evidence="1">
    <location>
        <begin position="67"/>
        <end position="85"/>
    </location>
</feature>
<accession>A0AAU7M3R6</accession>
<keyword evidence="1" id="KW-0812">Transmembrane</keyword>
<dbReference type="RefSeq" id="WP_350931649.1">
    <property type="nucleotide sequence ID" value="NZ_CP157762.1"/>
</dbReference>
<evidence type="ECO:0000313" key="3">
    <source>
        <dbReference type="EMBL" id="XCH72779.1"/>
    </source>
</evidence>
<organism evidence="2">
    <name type="scientific">Micromonospora sp. CCTCC AA 2012012</name>
    <dbReference type="NCBI Taxonomy" id="3111921"/>
    <lineage>
        <taxon>Bacteria</taxon>
        <taxon>Bacillati</taxon>
        <taxon>Actinomycetota</taxon>
        <taxon>Actinomycetes</taxon>
        <taxon>Micromonosporales</taxon>
        <taxon>Micromonosporaceae</taxon>
        <taxon>Micromonospora</taxon>
    </lineage>
</organism>
<gene>
    <name evidence="3" type="ORF">ABUL08_20990</name>
    <name evidence="2" type="ORF">VK199_20915</name>
</gene>
<reference evidence="3" key="2">
    <citation type="submission" date="2024-06" db="EMBL/GenBank/DDBJ databases">
        <title>Micromonospora mangrovi CCTCC AA 2012012 genome sequences.</title>
        <authorList>
            <person name="Gao J."/>
        </authorList>
    </citation>
    <scope>NUCLEOTIDE SEQUENCE</scope>
    <source>
        <strain evidence="3">CCTCC AA 2012012</strain>
    </source>
</reference>
<evidence type="ECO:0008006" key="4">
    <source>
        <dbReference type="Google" id="ProtNLM"/>
    </source>
</evidence>
<feature type="transmembrane region" description="Helical" evidence="1">
    <location>
        <begin position="209"/>
        <end position="231"/>
    </location>
</feature>
<feature type="transmembrane region" description="Helical" evidence="1">
    <location>
        <begin position="135"/>
        <end position="154"/>
    </location>
</feature>
<feature type="transmembrane region" description="Helical" evidence="1">
    <location>
        <begin position="251"/>
        <end position="272"/>
    </location>
</feature>
<dbReference type="EMBL" id="CP159342">
    <property type="protein sequence ID" value="XCH72779.1"/>
    <property type="molecule type" value="Genomic_DNA"/>
</dbReference>